<dbReference type="RefSeq" id="WP_047760781.1">
    <property type="nucleotide sequence ID" value="NZ_CP091510.1"/>
</dbReference>
<protein>
    <submittedName>
        <fullName evidence="1">Pilus assembly protein PilM</fullName>
    </submittedName>
</protein>
<name>A0A0J0YSZ1_9NEIS</name>
<dbReference type="PANTHER" id="PTHR32432">
    <property type="entry name" value="CELL DIVISION PROTEIN FTSA-RELATED"/>
    <property type="match status" value="1"/>
</dbReference>
<accession>A0A0J0YSZ1</accession>
<comment type="caution">
    <text evidence="1">The sequence shown here is derived from an EMBL/GenBank/DDBJ whole genome shotgun (WGS) entry which is preliminary data.</text>
</comment>
<gene>
    <name evidence="1" type="ORF">PL75_04515</name>
</gene>
<dbReference type="PANTHER" id="PTHR32432:SF3">
    <property type="entry name" value="ETHANOLAMINE UTILIZATION PROTEIN EUTJ"/>
    <property type="match status" value="1"/>
</dbReference>
<keyword evidence="2" id="KW-1185">Reference proteome</keyword>
<dbReference type="AlphaFoldDB" id="A0A0J0YSZ1"/>
<evidence type="ECO:0000313" key="2">
    <source>
        <dbReference type="Proteomes" id="UP000036027"/>
    </source>
</evidence>
<dbReference type="InterPro" id="IPR005883">
    <property type="entry name" value="PilM"/>
</dbReference>
<dbReference type="InterPro" id="IPR043129">
    <property type="entry name" value="ATPase_NBD"/>
</dbReference>
<dbReference type="Gene3D" id="3.30.1490.300">
    <property type="match status" value="1"/>
</dbReference>
<dbReference type="STRING" id="1470200.PL75_04515"/>
<dbReference type="CDD" id="cd24049">
    <property type="entry name" value="ASKHA_NBD_PilM"/>
    <property type="match status" value="1"/>
</dbReference>
<dbReference type="InterPro" id="IPR050696">
    <property type="entry name" value="FtsA/MreB"/>
</dbReference>
<reference evidence="1 2" key="1">
    <citation type="submission" date="2014-11" db="EMBL/GenBank/DDBJ databases">
        <title>Genome of a novel goose pathogen.</title>
        <authorList>
            <person name="Hansen C.M."/>
            <person name="Hueffer K."/>
            <person name="Choi S.C."/>
        </authorList>
    </citation>
    <scope>NUCLEOTIDE SEQUENCE [LARGE SCALE GENOMIC DNA]</scope>
    <source>
        <strain evidence="1 2">KH1503</strain>
    </source>
</reference>
<dbReference type="Pfam" id="PF11104">
    <property type="entry name" value="PilM_2"/>
    <property type="match status" value="1"/>
</dbReference>
<sequence>MRFKKSVKNTNNKALNSLSARSAIGVDITQNAITLVQVSSRSLNQIQLEKYVIAKLPKNIIKGSRIQDYEQLTTYLQHAYTQLHANSKNIVAALPQNLSTIENLTYNAQNAETDIEGFVEFEVSQTAPIEEMNYDYQVVDSSAASEQILLAAVRKDDVEPRIEMFENAGMPLSFMDVDLFAQSNAFSFWINQHAPEMADEKIALIGIHATQMYALIVEKGKILYKQETSVSAEQLNQLIQRTYQVTEEKADQILLSTSKPSDYQSQVADRFNIQVAQEIQRVLQFYYTTQPSDQFSSVKHILLTGLPAQQNGLPETVFTQTNTATECIHPVLYTNHSNHIDLPQLQRDAPLLTIAFGLALRGL</sequence>
<dbReference type="Gene3D" id="3.30.420.40">
    <property type="match status" value="2"/>
</dbReference>
<dbReference type="EMBL" id="JTDO01000005">
    <property type="protein sequence ID" value="KLT73221.1"/>
    <property type="molecule type" value="Genomic_DNA"/>
</dbReference>
<dbReference type="PATRIC" id="fig|1470200.3.peg.2056"/>
<organism evidence="1 2">
    <name type="scientific">Neisseria arctica</name>
    <dbReference type="NCBI Taxonomy" id="1470200"/>
    <lineage>
        <taxon>Bacteria</taxon>
        <taxon>Pseudomonadati</taxon>
        <taxon>Pseudomonadota</taxon>
        <taxon>Betaproteobacteria</taxon>
        <taxon>Neisseriales</taxon>
        <taxon>Neisseriaceae</taxon>
        <taxon>Neisseria</taxon>
    </lineage>
</organism>
<dbReference type="NCBIfam" id="TIGR01175">
    <property type="entry name" value="pilM"/>
    <property type="match status" value="1"/>
</dbReference>
<dbReference type="Proteomes" id="UP000036027">
    <property type="component" value="Unassembled WGS sequence"/>
</dbReference>
<proteinExistence type="predicted"/>
<evidence type="ECO:0000313" key="1">
    <source>
        <dbReference type="EMBL" id="KLT73221.1"/>
    </source>
</evidence>
<dbReference type="SUPFAM" id="SSF53067">
    <property type="entry name" value="Actin-like ATPase domain"/>
    <property type="match status" value="2"/>
</dbReference>
<dbReference type="PIRSF" id="PIRSF019169">
    <property type="entry name" value="PilM"/>
    <property type="match status" value="1"/>
</dbReference>